<keyword evidence="2 3" id="KW-0808">Transferase</keyword>
<dbReference type="CDD" id="cd00834">
    <property type="entry name" value="KAS_I_II"/>
    <property type="match status" value="1"/>
</dbReference>
<dbReference type="PANTHER" id="PTHR11712:SF320">
    <property type="entry name" value="BETA-KETOACYL SYNTHASE"/>
    <property type="match status" value="1"/>
</dbReference>
<dbReference type="PANTHER" id="PTHR11712">
    <property type="entry name" value="POLYKETIDE SYNTHASE-RELATED"/>
    <property type="match status" value="1"/>
</dbReference>
<dbReference type="InterPro" id="IPR014031">
    <property type="entry name" value="Ketoacyl_synth_C"/>
</dbReference>
<dbReference type="AlphaFoldDB" id="A0A9D7XC60"/>
<dbReference type="Proteomes" id="UP000808349">
    <property type="component" value="Unassembled WGS sequence"/>
</dbReference>
<evidence type="ECO:0000313" key="6">
    <source>
        <dbReference type="Proteomes" id="UP000808349"/>
    </source>
</evidence>
<reference evidence="5 6" key="1">
    <citation type="submission" date="2020-10" db="EMBL/GenBank/DDBJ databases">
        <title>Connecting structure to function with the recovery of over 1000 high-quality activated sludge metagenome-assembled genomes encoding full-length rRNA genes using long-read sequencing.</title>
        <authorList>
            <person name="Singleton C.M."/>
            <person name="Petriglieri F."/>
            <person name="Kristensen J.M."/>
            <person name="Kirkegaard R.H."/>
            <person name="Michaelsen T.Y."/>
            <person name="Andersen M.H."/>
            <person name="Karst S.M."/>
            <person name="Dueholm M.S."/>
            <person name="Nielsen P.H."/>
            <person name="Albertsen M."/>
        </authorList>
    </citation>
    <scope>NUCLEOTIDE SEQUENCE [LARGE SCALE GENOMIC DNA]</scope>
    <source>
        <strain evidence="5">Ribe_18-Q3-R11-54_BAT3C.373</strain>
    </source>
</reference>
<dbReference type="SMART" id="SM00825">
    <property type="entry name" value="PKS_KS"/>
    <property type="match status" value="1"/>
</dbReference>
<dbReference type="Pfam" id="PF02801">
    <property type="entry name" value="Ketoacyl-synt_C"/>
    <property type="match status" value="1"/>
</dbReference>
<evidence type="ECO:0000256" key="2">
    <source>
        <dbReference type="ARBA" id="ARBA00022679"/>
    </source>
</evidence>
<protein>
    <submittedName>
        <fullName evidence="5">Beta-ketoacyl-[acyl-carrier-protein] synthase family protein</fullName>
    </submittedName>
</protein>
<dbReference type="Pfam" id="PF00109">
    <property type="entry name" value="ketoacyl-synt"/>
    <property type="match status" value="1"/>
</dbReference>
<dbReference type="InterPro" id="IPR000794">
    <property type="entry name" value="Beta-ketoacyl_synthase"/>
</dbReference>
<dbReference type="Gene3D" id="3.40.47.10">
    <property type="match status" value="1"/>
</dbReference>
<dbReference type="InterPro" id="IPR016039">
    <property type="entry name" value="Thiolase-like"/>
</dbReference>
<evidence type="ECO:0000256" key="1">
    <source>
        <dbReference type="ARBA" id="ARBA00008467"/>
    </source>
</evidence>
<evidence type="ECO:0000259" key="4">
    <source>
        <dbReference type="PROSITE" id="PS52004"/>
    </source>
</evidence>
<dbReference type="GO" id="GO:0004315">
    <property type="term" value="F:3-oxoacyl-[acyl-carrier-protein] synthase activity"/>
    <property type="evidence" value="ECO:0007669"/>
    <property type="project" value="TreeGrafter"/>
</dbReference>
<evidence type="ECO:0000256" key="3">
    <source>
        <dbReference type="RuleBase" id="RU003694"/>
    </source>
</evidence>
<accession>A0A9D7XC60</accession>
<sequence>MTSDNHVYIGGLGIISAIGNNISETIQSFKEHRSGIHSTTYLETRHNHTFPLGEVKLSNSELAQQLNLSPKLSRTILLSYHAVLETLSHISMDKLHELNVGFISASTVGGMDKTETFFESYNQDPESGDLSQVIHHDNGKATDYVASKFGIHDFVTTLSTACSSSANAIMLGTRLIKANQLDVVIAGGVDALTRFTLNGFNSLMILDKNQCKPLDQDRQGLNLGEGAAYVLLLNEKAVTFLGLSSSVVVSGYSNSNDSYHQTALSDDGQGPFLAMQGAIKKANIQPGQIDYINMHGTGTQNNDQAESQAVKNLFQDNIPPVSSTKSFTGHTLGASGAVEAVISVLAIQHHFIPPNYNFNSSIEPFHISPVTKIQENVKLTHVLSNSFGFGGNCSSLIFSSL</sequence>
<dbReference type="EMBL" id="JADKFW010000004">
    <property type="protein sequence ID" value="MBK9716394.1"/>
    <property type="molecule type" value="Genomic_DNA"/>
</dbReference>
<proteinExistence type="inferred from homology"/>
<comment type="caution">
    <text evidence="5">The sequence shown here is derived from an EMBL/GenBank/DDBJ whole genome shotgun (WGS) entry which is preliminary data.</text>
</comment>
<evidence type="ECO:0000313" key="5">
    <source>
        <dbReference type="EMBL" id="MBK9716394.1"/>
    </source>
</evidence>
<comment type="similarity">
    <text evidence="1 3">Belongs to the thiolase-like superfamily. Beta-ketoacyl-ACP synthases family.</text>
</comment>
<dbReference type="InterPro" id="IPR020841">
    <property type="entry name" value="PKS_Beta-ketoAc_synthase_dom"/>
</dbReference>
<dbReference type="GO" id="GO:0005829">
    <property type="term" value="C:cytosol"/>
    <property type="evidence" value="ECO:0007669"/>
    <property type="project" value="TreeGrafter"/>
</dbReference>
<organism evidence="5 6">
    <name type="scientific">Candidatus Defluviibacterium haderslevense</name>
    <dbReference type="NCBI Taxonomy" id="2981993"/>
    <lineage>
        <taxon>Bacteria</taxon>
        <taxon>Pseudomonadati</taxon>
        <taxon>Bacteroidota</taxon>
        <taxon>Saprospiria</taxon>
        <taxon>Saprospirales</taxon>
        <taxon>Saprospiraceae</taxon>
        <taxon>Candidatus Defluviibacterium</taxon>
    </lineage>
</organism>
<feature type="domain" description="Ketosynthase family 3 (KS3)" evidence="4">
    <location>
        <begin position="1"/>
        <end position="400"/>
    </location>
</feature>
<name>A0A9D7XC60_9BACT</name>
<dbReference type="InterPro" id="IPR014030">
    <property type="entry name" value="Ketoacyl_synth_N"/>
</dbReference>
<dbReference type="SUPFAM" id="SSF53901">
    <property type="entry name" value="Thiolase-like"/>
    <property type="match status" value="2"/>
</dbReference>
<dbReference type="GO" id="GO:0006633">
    <property type="term" value="P:fatty acid biosynthetic process"/>
    <property type="evidence" value="ECO:0007669"/>
    <property type="project" value="TreeGrafter"/>
</dbReference>
<dbReference type="PROSITE" id="PS52004">
    <property type="entry name" value="KS3_2"/>
    <property type="match status" value="1"/>
</dbReference>
<gene>
    <name evidence="5" type="ORF">IPO85_02510</name>
</gene>